<organism evidence="3 4">
    <name type="scientific">Roseateles agri</name>
    <dbReference type="NCBI Taxonomy" id="3098619"/>
    <lineage>
        <taxon>Bacteria</taxon>
        <taxon>Pseudomonadati</taxon>
        <taxon>Pseudomonadota</taxon>
        <taxon>Betaproteobacteria</taxon>
        <taxon>Burkholderiales</taxon>
        <taxon>Sphaerotilaceae</taxon>
        <taxon>Roseateles</taxon>
    </lineage>
</organism>
<dbReference type="Proteomes" id="UP001285263">
    <property type="component" value="Unassembled WGS sequence"/>
</dbReference>
<dbReference type="EMBL" id="JAXCLA010000003">
    <property type="protein sequence ID" value="MDY0744759.1"/>
    <property type="molecule type" value="Genomic_DNA"/>
</dbReference>
<dbReference type="Pfam" id="PF14344">
    <property type="entry name" value="DUF4397"/>
    <property type="match status" value="1"/>
</dbReference>
<sequence>MTFMKWAATAAVVAVTAFVSGCGGGGSDSNAAIRLINASVGYSTLDLTVNGNTVGTGIAYGAASDYSNQNVNATTATIANNGTTVLAPTMSSVSCPSRCSLVAYGWNGSIARTIIQENRDQPAAGTSTLYLLNLAPDAGSLDFYLTASPTAALTTPVASSVAGGTGAVTVQTIGTAGSNYTLTITGAGQPNDVRLQVPSISLPALQTATFIATATSGGTLVNGMMAIQNGAVTNYLGTNARLRVVSGITGVNSTTPSNVGAYRNALTLLDPALISPAIGDYTTVPPGSDPVTININGSPFTLPSQPTLASGGDYTLLLWGVPGNVQSKLIADDNRLPTTAGTAKFRLTNALTNQAGGLNLAVNYSPLVSNVLPGFTGVPAQPLTVSSVSVDLQVQAGSNVLYDVPTLTVQQGSVYEVMMLGDAAVSSQYVKILRTAR</sequence>
<dbReference type="InterPro" id="IPR025510">
    <property type="entry name" value="DUF4397"/>
</dbReference>
<reference evidence="3 4" key="1">
    <citation type="submission" date="2023-11" db="EMBL/GenBank/DDBJ databases">
        <title>Paucibacter sp. nov., isolated from fresh soil in Korea.</title>
        <authorList>
            <person name="Le N.T.T."/>
        </authorList>
    </citation>
    <scope>NUCLEOTIDE SEQUENCE [LARGE SCALE GENOMIC DNA]</scope>
    <source>
        <strain evidence="3 4">R3-3</strain>
    </source>
</reference>
<keyword evidence="4" id="KW-1185">Reference proteome</keyword>
<gene>
    <name evidence="3" type="ORF">SNE35_09580</name>
</gene>
<dbReference type="PROSITE" id="PS51257">
    <property type="entry name" value="PROKAR_LIPOPROTEIN"/>
    <property type="match status" value="1"/>
</dbReference>
<evidence type="ECO:0000313" key="3">
    <source>
        <dbReference type="EMBL" id="MDY0744759.1"/>
    </source>
</evidence>
<feature type="chain" id="PRO_5045608222" evidence="1">
    <location>
        <begin position="22"/>
        <end position="437"/>
    </location>
</feature>
<name>A0ABU5DF29_9BURK</name>
<dbReference type="RefSeq" id="WP_320422671.1">
    <property type="nucleotide sequence ID" value="NZ_JAXCLA010000003.1"/>
</dbReference>
<comment type="caution">
    <text evidence="3">The sequence shown here is derived from an EMBL/GenBank/DDBJ whole genome shotgun (WGS) entry which is preliminary data.</text>
</comment>
<proteinExistence type="predicted"/>
<keyword evidence="1" id="KW-0732">Signal</keyword>
<evidence type="ECO:0000313" key="4">
    <source>
        <dbReference type="Proteomes" id="UP001285263"/>
    </source>
</evidence>
<evidence type="ECO:0000259" key="2">
    <source>
        <dbReference type="Pfam" id="PF14344"/>
    </source>
</evidence>
<accession>A0ABU5DF29</accession>
<evidence type="ECO:0000256" key="1">
    <source>
        <dbReference type="SAM" id="SignalP"/>
    </source>
</evidence>
<protein>
    <submittedName>
        <fullName evidence="3">DUF4397 domain-containing protein</fullName>
    </submittedName>
</protein>
<feature type="signal peptide" evidence="1">
    <location>
        <begin position="1"/>
        <end position="21"/>
    </location>
</feature>
<feature type="domain" description="DUF4397" evidence="2">
    <location>
        <begin position="31"/>
        <end position="144"/>
    </location>
</feature>